<dbReference type="AlphaFoldDB" id="A0A7Y7QI82"/>
<protein>
    <submittedName>
        <fullName evidence="1">Uncharacterized protein</fullName>
    </submittedName>
</protein>
<organism evidence="1 2">
    <name type="scientific">Lacticaseibacillus rhamnosus</name>
    <name type="common">Lactobacillus rhamnosus</name>
    <dbReference type="NCBI Taxonomy" id="47715"/>
    <lineage>
        <taxon>Bacteria</taxon>
        <taxon>Bacillati</taxon>
        <taxon>Bacillota</taxon>
        <taxon>Bacilli</taxon>
        <taxon>Lactobacillales</taxon>
        <taxon>Lactobacillaceae</taxon>
        <taxon>Lacticaseibacillus</taxon>
    </lineage>
</organism>
<dbReference type="Proteomes" id="UP000542889">
    <property type="component" value="Unassembled WGS sequence"/>
</dbReference>
<reference evidence="1 2" key="1">
    <citation type="submission" date="2020-06" db="EMBL/GenBank/DDBJ databases">
        <title>Lactobacillus rhamnosus QC,genome.</title>
        <authorList>
            <person name="Yi H."/>
            <person name="Jin M."/>
        </authorList>
    </citation>
    <scope>NUCLEOTIDE SEQUENCE [LARGE SCALE GENOMIC DNA]</scope>
    <source>
        <strain evidence="1 2">QC</strain>
    </source>
</reference>
<dbReference type="EMBL" id="JABXWP010000028">
    <property type="protein sequence ID" value="NVO89448.1"/>
    <property type="molecule type" value="Genomic_DNA"/>
</dbReference>
<evidence type="ECO:0000313" key="2">
    <source>
        <dbReference type="Proteomes" id="UP000542889"/>
    </source>
</evidence>
<gene>
    <name evidence="1" type="ORF">HWN39_13305</name>
</gene>
<proteinExistence type="predicted"/>
<name>A0A7Y7QI82_LACRH</name>
<comment type="caution">
    <text evidence="1">The sequence shown here is derived from an EMBL/GenBank/DDBJ whole genome shotgun (WGS) entry which is preliminary data.</text>
</comment>
<evidence type="ECO:0000313" key="1">
    <source>
        <dbReference type="EMBL" id="NVO89448.1"/>
    </source>
</evidence>
<sequence>MKLYLVVCETGDADQWEGGTAEVDVVFATTDKAKLDDYMSTRIHGYDNVVTMELDKKYPEGTKSSKCLASWWEEGPCYDDPMDI</sequence>
<accession>A0A7Y7QI82</accession>
<dbReference type="RefSeq" id="WP_176818653.1">
    <property type="nucleotide sequence ID" value="NZ_JABXWP010000028.1"/>
</dbReference>